<dbReference type="AlphaFoldDB" id="A0A6P9DS67"/>
<dbReference type="Gene3D" id="2.60.120.200">
    <property type="match status" value="5"/>
</dbReference>
<dbReference type="OMA" id="IRCEQNA"/>
<evidence type="ECO:0000256" key="1">
    <source>
        <dbReference type="ARBA" id="ARBA00022734"/>
    </source>
</evidence>
<evidence type="ECO:0000259" key="4">
    <source>
        <dbReference type="PROSITE" id="PS51304"/>
    </source>
</evidence>
<dbReference type="SUPFAM" id="SSF49899">
    <property type="entry name" value="Concanavalin A-like lectins/glucanases"/>
    <property type="match status" value="5"/>
</dbReference>
<keyword evidence="2" id="KW-0677">Repeat</keyword>
<dbReference type="Proteomes" id="UP001652622">
    <property type="component" value="Unplaced"/>
</dbReference>
<dbReference type="InterPro" id="IPR001079">
    <property type="entry name" value="Galectin_CRD"/>
</dbReference>
<dbReference type="SMART" id="SM00908">
    <property type="entry name" value="Gal-bind_lectin"/>
    <property type="match status" value="5"/>
</dbReference>
<proteinExistence type="predicted"/>
<keyword evidence="3" id="KW-0732">Signal</keyword>
<dbReference type="InterPro" id="IPR044156">
    <property type="entry name" value="Galectin-like"/>
</dbReference>
<evidence type="ECO:0000256" key="2">
    <source>
        <dbReference type="ARBA" id="ARBA00022737"/>
    </source>
</evidence>
<feature type="signal peptide" evidence="3">
    <location>
        <begin position="1"/>
        <end position="15"/>
    </location>
</feature>
<dbReference type="RefSeq" id="XP_034294020.1">
    <property type="nucleotide sequence ID" value="XM_034438129.1"/>
</dbReference>
<keyword evidence="5" id="KW-1185">Reference proteome</keyword>
<name>A0A6P9DS67_PANGU</name>
<feature type="domain" description="Galectin" evidence="4">
    <location>
        <begin position="339"/>
        <end position="468"/>
    </location>
</feature>
<dbReference type="PROSITE" id="PS51304">
    <property type="entry name" value="GALECTIN"/>
    <property type="match status" value="5"/>
</dbReference>
<accession>A0A6P9DS67</accession>
<dbReference type="InParanoid" id="A0A6P9DS67"/>
<dbReference type="Pfam" id="PF00337">
    <property type="entry name" value="Gal-bind_lectin"/>
    <property type="match status" value="5"/>
</dbReference>
<dbReference type="GO" id="GO:0030246">
    <property type="term" value="F:carbohydrate binding"/>
    <property type="evidence" value="ECO:0007669"/>
    <property type="project" value="UniProtKB-KW"/>
</dbReference>
<dbReference type="FunFam" id="2.60.120.200:FF:000124">
    <property type="entry name" value="Galectin-4"/>
    <property type="match status" value="3"/>
</dbReference>
<evidence type="ECO:0000313" key="5">
    <source>
        <dbReference type="Proteomes" id="UP001652622"/>
    </source>
</evidence>
<organism evidence="5 6">
    <name type="scientific">Pantherophis guttatus</name>
    <name type="common">Corn snake</name>
    <name type="synonym">Elaphe guttata</name>
    <dbReference type="NCBI Taxonomy" id="94885"/>
    <lineage>
        <taxon>Eukaryota</taxon>
        <taxon>Metazoa</taxon>
        <taxon>Chordata</taxon>
        <taxon>Craniata</taxon>
        <taxon>Vertebrata</taxon>
        <taxon>Euteleostomi</taxon>
        <taxon>Lepidosauria</taxon>
        <taxon>Squamata</taxon>
        <taxon>Bifurcata</taxon>
        <taxon>Unidentata</taxon>
        <taxon>Episquamata</taxon>
        <taxon>Toxicofera</taxon>
        <taxon>Serpentes</taxon>
        <taxon>Colubroidea</taxon>
        <taxon>Colubridae</taxon>
        <taxon>Colubrinae</taxon>
        <taxon>Pantherophis</taxon>
    </lineage>
</organism>
<feature type="domain" description="Galectin" evidence="4">
    <location>
        <begin position="480"/>
        <end position="613"/>
    </location>
</feature>
<dbReference type="KEGG" id="pgut:117677723"/>
<dbReference type="SMART" id="SM00276">
    <property type="entry name" value="GLECT"/>
    <property type="match status" value="5"/>
</dbReference>
<keyword evidence="1" id="KW-0430">Lectin</keyword>
<reference evidence="6" key="1">
    <citation type="submission" date="2025-08" db="UniProtKB">
        <authorList>
            <consortium name="RefSeq"/>
        </authorList>
    </citation>
    <scope>IDENTIFICATION</scope>
    <source>
        <tissue evidence="6">Blood</tissue>
    </source>
</reference>
<feature type="domain" description="Galectin" evidence="4">
    <location>
        <begin position="198"/>
        <end position="327"/>
    </location>
</feature>
<feature type="chain" id="PRO_5028439264" evidence="3">
    <location>
        <begin position="16"/>
        <end position="908"/>
    </location>
</feature>
<sequence length="908" mass="103339">MRLFLIFALTFALSAQQDNKNDADAESMENGREIMKKVISGIDGNTLTKLMVSLNDDDLDKLTECIQSVCEMNDFVDLMQKILSVFRRKIQDDILIYQLMKSGSEMMKKAMNGIGEEMLTKVMESLNDDDLDKLTECIQSDCEVDDFLDLMQKVLNVLKGISHGEKAIYQLMKAFIKQGPLAELESIFSNSDKMALPYHQPVSGGLHAGMSIYVQGTVPKDSKRFRVDFARSQGKQADILLHMSPRINEEKIMLATFLNRRWGNGETHKMSLQKSEHFEMIFFVNGAGYQILVNGSLLCTFKHKMHPQRVRDIRVDGELKLQFLTVMGGQMMGNLALPYYHSVPGGLQPGTSVYMQGIVRKNAKRFRVDFTCSKRKTADIPFHFNPRFEYEKFVLNSFQASRWGDEKSCKMLLQKGEYFEVIFVVTEAEYQIIVNKKPVCSFQHRMPPERVQGIEVEGDLELQSLTMMGGSVMENTTLPYYQHVPGGLHPRMYVYMQGAVPEPSNSSWVNFNVDFACGQHKGADVLFHFNPHFNGGNVVLNTLQAGRWGKEEKHQNPFRRGEHFEAIFMVTEAGYQILVNGNHLCSFRHRMPPESVQGICANGDLKLQSLMVMREPTMGNMALPYHHSVPGGLRPGMAVYLQGTVLKHIKSFWVTFQVEFACGQHKEADIPFHLKPQFIVDKVLLNTFQSGKWGKEKKHKNPFRKGEPFEIIFVVTEAGYQILVNGSLFCTYKHIIPPQSIQVISASGHLELQSLIVMGRPVMENTMMTNPAFYSPPVPYTGNIPGGLGANKTITMRGSIPKNATRFEISLMAGQELALNINPRMQPWRCVARNSLLNNQWGTEENNLPFNPFQPGKHFELSIRCDNYKFKVYTNGHHLFDFTYRYVPIKNIETIKITGNVTLFYIKY</sequence>
<dbReference type="CDD" id="cd00070">
    <property type="entry name" value="GLECT"/>
    <property type="match status" value="5"/>
</dbReference>
<protein>
    <submittedName>
        <fullName evidence="6">Uncharacterized protein LOC117677723 isoform X1</fullName>
    </submittedName>
</protein>
<gene>
    <name evidence="6" type="primary">LOC117677723</name>
</gene>
<dbReference type="InterPro" id="IPR013320">
    <property type="entry name" value="ConA-like_dom_sf"/>
</dbReference>
<dbReference type="GeneID" id="117677723"/>
<feature type="domain" description="Galectin" evidence="4">
    <location>
        <begin position="625"/>
        <end position="758"/>
    </location>
</feature>
<dbReference type="PANTHER" id="PTHR11346:SF107">
    <property type="entry name" value="GALECTIN-7"/>
    <property type="match status" value="1"/>
</dbReference>
<feature type="domain" description="Galectin" evidence="4">
    <location>
        <begin position="780"/>
        <end position="908"/>
    </location>
</feature>
<evidence type="ECO:0000256" key="3">
    <source>
        <dbReference type="SAM" id="SignalP"/>
    </source>
</evidence>
<dbReference type="PANTHER" id="PTHR11346">
    <property type="entry name" value="GALECTIN"/>
    <property type="match status" value="1"/>
</dbReference>
<evidence type="ECO:0000313" key="6">
    <source>
        <dbReference type="RefSeq" id="XP_034294020.1"/>
    </source>
</evidence>